<dbReference type="SUPFAM" id="SSF56801">
    <property type="entry name" value="Acetyl-CoA synthetase-like"/>
    <property type="match status" value="1"/>
</dbReference>
<dbReference type="InterPro" id="IPR050237">
    <property type="entry name" value="ATP-dep_AMP-bd_enzyme"/>
</dbReference>
<protein>
    <submittedName>
        <fullName evidence="2">AMP-binding protein</fullName>
    </submittedName>
</protein>
<sequence>MSNLATTLVETAQRYPQRRAVQGHDRSLTFAELDEYSARAAGALLAHGVLPGDRVGLRLSYSPTFTVLYFGALRTGAIVMPLYPTARSLAARPRDDVCGPRLVFTSPDMAVAQEIRMSDTTFVPVGDDFLDQMTFWPQHTGVVDRADHDPAAVVRTGDTTRAAGETMLSHRTLRGAALTTRMLIGERAANDDRRNASFSSTSPAYGLTALILSGACLSACGRLAAVPHGGRQDTAALSLAPGLGCRR</sequence>
<dbReference type="PANTHER" id="PTHR43767:SF12">
    <property type="entry name" value="AMP-DEPENDENT SYNTHETASE AND LIGASE"/>
    <property type="match status" value="1"/>
</dbReference>
<name>A0ABV3D0A4_STREX</name>
<evidence type="ECO:0000313" key="3">
    <source>
        <dbReference type="Proteomes" id="UP001551210"/>
    </source>
</evidence>
<organism evidence="2 3">
    <name type="scientific">Streptomyces exfoliatus</name>
    <name type="common">Streptomyces hydrogenans</name>
    <dbReference type="NCBI Taxonomy" id="1905"/>
    <lineage>
        <taxon>Bacteria</taxon>
        <taxon>Bacillati</taxon>
        <taxon>Actinomycetota</taxon>
        <taxon>Actinomycetes</taxon>
        <taxon>Kitasatosporales</taxon>
        <taxon>Streptomycetaceae</taxon>
        <taxon>Streptomyces</taxon>
    </lineage>
</organism>
<feature type="domain" description="AMP-dependent synthetase/ligase" evidence="1">
    <location>
        <begin position="10"/>
        <end position="215"/>
    </location>
</feature>
<dbReference type="InterPro" id="IPR000873">
    <property type="entry name" value="AMP-dep_synth/lig_dom"/>
</dbReference>
<gene>
    <name evidence="2" type="ORF">AB0A76_18290</name>
</gene>
<reference evidence="2 3" key="1">
    <citation type="submission" date="2024-06" db="EMBL/GenBank/DDBJ databases">
        <title>The Natural Products Discovery Center: Release of the First 8490 Sequenced Strains for Exploring Actinobacteria Biosynthetic Diversity.</title>
        <authorList>
            <person name="Kalkreuter E."/>
            <person name="Kautsar S.A."/>
            <person name="Yang D."/>
            <person name="Bader C.D."/>
            <person name="Teijaro C.N."/>
            <person name="Fluegel L."/>
            <person name="Davis C.M."/>
            <person name="Simpson J.R."/>
            <person name="Lauterbach L."/>
            <person name="Steele A.D."/>
            <person name="Gui C."/>
            <person name="Meng S."/>
            <person name="Li G."/>
            <person name="Viehrig K."/>
            <person name="Ye F."/>
            <person name="Su P."/>
            <person name="Kiefer A.F."/>
            <person name="Nichols A."/>
            <person name="Cepeda A.J."/>
            <person name="Yan W."/>
            <person name="Fan B."/>
            <person name="Jiang Y."/>
            <person name="Adhikari A."/>
            <person name="Zheng C.-J."/>
            <person name="Schuster L."/>
            <person name="Cowan T.M."/>
            <person name="Smanski M.J."/>
            <person name="Chevrette M.G."/>
            <person name="De Carvalho L.P.S."/>
            <person name="Shen B."/>
        </authorList>
    </citation>
    <scope>NUCLEOTIDE SEQUENCE [LARGE SCALE GENOMIC DNA]</scope>
    <source>
        <strain evidence="2 3">NPDC045705</strain>
    </source>
</reference>
<dbReference type="EMBL" id="JBEZAM010000023">
    <property type="protein sequence ID" value="MEU7295143.1"/>
    <property type="molecule type" value="Genomic_DNA"/>
</dbReference>
<evidence type="ECO:0000259" key="1">
    <source>
        <dbReference type="Pfam" id="PF00501"/>
    </source>
</evidence>
<dbReference type="Proteomes" id="UP001551210">
    <property type="component" value="Unassembled WGS sequence"/>
</dbReference>
<dbReference type="RefSeq" id="WP_359209152.1">
    <property type="nucleotide sequence ID" value="NZ_JBEZAM010000023.1"/>
</dbReference>
<comment type="caution">
    <text evidence="2">The sequence shown here is derived from an EMBL/GenBank/DDBJ whole genome shotgun (WGS) entry which is preliminary data.</text>
</comment>
<evidence type="ECO:0000313" key="2">
    <source>
        <dbReference type="EMBL" id="MEU7295143.1"/>
    </source>
</evidence>
<dbReference type="PANTHER" id="PTHR43767">
    <property type="entry name" value="LONG-CHAIN-FATTY-ACID--COA LIGASE"/>
    <property type="match status" value="1"/>
</dbReference>
<dbReference type="Pfam" id="PF00501">
    <property type="entry name" value="AMP-binding"/>
    <property type="match status" value="1"/>
</dbReference>
<accession>A0ABV3D0A4</accession>
<keyword evidence="3" id="KW-1185">Reference proteome</keyword>
<dbReference type="Gene3D" id="3.40.50.12780">
    <property type="entry name" value="N-terminal domain of ligase-like"/>
    <property type="match status" value="1"/>
</dbReference>
<proteinExistence type="predicted"/>
<dbReference type="InterPro" id="IPR042099">
    <property type="entry name" value="ANL_N_sf"/>
</dbReference>